<dbReference type="SUPFAM" id="SSF49503">
    <property type="entry name" value="Cupredoxins"/>
    <property type="match status" value="3"/>
</dbReference>
<dbReference type="InterPro" id="IPR008972">
    <property type="entry name" value="Cupredoxin"/>
</dbReference>
<dbReference type="InterPro" id="IPR001117">
    <property type="entry name" value="Cu-oxidase_2nd"/>
</dbReference>
<dbReference type="PANTHER" id="PTHR11709">
    <property type="entry name" value="MULTI-COPPER OXIDASE"/>
    <property type="match status" value="1"/>
</dbReference>
<dbReference type="AlphaFoldDB" id="A0A0T5NN28"/>
<protein>
    <submittedName>
        <fullName evidence="6">Copper oxidase</fullName>
    </submittedName>
</protein>
<reference evidence="6 7" key="1">
    <citation type="submission" date="2015-04" db="EMBL/GenBank/DDBJ databases">
        <title>The draft genome sequence of Roseovarius sp.R12b.</title>
        <authorList>
            <person name="Li G."/>
            <person name="Lai Q."/>
            <person name="Shao Z."/>
            <person name="Yan P."/>
        </authorList>
    </citation>
    <scope>NUCLEOTIDE SEQUENCE [LARGE SCALE GENOMIC DNA]</scope>
    <source>
        <strain evidence="6 7">R12B</strain>
    </source>
</reference>
<evidence type="ECO:0000313" key="6">
    <source>
        <dbReference type="EMBL" id="KRS10379.1"/>
    </source>
</evidence>
<feature type="domain" description="Plastocyanin-like" evidence="3">
    <location>
        <begin position="162"/>
        <end position="273"/>
    </location>
</feature>
<evidence type="ECO:0000259" key="5">
    <source>
        <dbReference type="Pfam" id="PF07732"/>
    </source>
</evidence>
<gene>
    <name evidence="6" type="ORF">XM53_21340</name>
</gene>
<dbReference type="PROSITE" id="PS51318">
    <property type="entry name" value="TAT"/>
    <property type="match status" value="1"/>
</dbReference>
<proteinExistence type="predicted"/>
<dbReference type="Pfam" id="PF00394">
    <property type="entry name" value="Cu-oxidase"/>
    <property type="match status" value="1"/>
</dbReference>
<keyword evidence="2" id="KW-0560">Oxidoreductase</keyword>
<evidence type="ECO:0000259" key="3">
    <source>
        <dbReference type="Pfam" id="PF00394"/>
    </source>
</evidence>
<feature type="domain" description="Plastocyanin-like" evidence="5">
    <location>
        <begin position="42"/>
        <end position="152"/>
    </location>
</feature>
<dbReference type="STRING" id="1641875.XM53_21340"/>
<dbReference type="GO" id="GO:0016491">
    <property type="term" value="F:oxidoreductase activity"/>
    <property type="evidence" value="ECO:0007669"/>
    <property type="project" value="UniProtKB-KW"/>
</dbReference>
<dbReference type="InterPro" id="IPR045087">
    <property type="entry name" value="Cu-oxidase_fam"/>
</dbReference>
<dbReference type="Pfam" id="PF07732">
    <property type="entry name" value="Cu-oxidase_3"/>
    <property type="match status" value="1"/>
</dbReference>
<dbReference type="GO" id="GO:0030288">
    <property type="term" value="C:outer membrane-bounded periplasmic space"/>
    <property type="evidence" value="ECO:0007669"/>
    <property type="project" value="TreeGrafter"/>
</dbReference>
<dbReference type="OrthoDB" id="9757546at2"/>
<dbReference type="EMBL" id="LAXJ01000034">
    <property type="protein sequence ID" value="KRS10379.1"/>
    <property type="molecule type" value="Genomic_DNA"/>
</dbReference>
<dbReference type="GO" id="GO:0005507">
    <property type="term" value="F:copper ion binding"/>
    <property type="evidence" value="ECO:0007669"/>
    <property type="project" value="InterPro"/>
</dbReference>
<dbReference type="PATRIC" id="fig|1641875.4.peg.3345"/>
<dbReference type="Proteomes" id="UP000051295">
    <property type="component" value="Unassembled WGS sequence"/>
</dbReference>
<dbReference type="InterPro" id="IPR002355">
    <property type="entry name" value="Cu_oxidase_Cu_BS"/>
</dbReference>
<dbReference type="Gene3D" id="2.60.40.420">
    <property type="entry name" value="Cupredoxins - blue copper proteins"/>
    <property type="match status" value="3"/>
</dbReference>
<dbReference type="Pfam" id="PF07731">
    <property type="entry name" value="Cu-oxidase_2"/>
    <property type="match status" value="1"/>
</dbReference>
<dbReference type="CDD" id="cd13861">
    <property type="entry name" value="CuRO_1_CumA_like"/>
    <property type="match status" value="1"/>
</dbReference>
<evidence type="ECO:0000256" key="2">
    <source>
        <dbReference type="ARBA" id="ARBA00023002"/>
    </source>
</evidence>
<evidence type="ECO:0000313" key="7">
    <source>
        <dbReference type="Proteomes" id="UP000051295"/>
    </source>
</evidence>
<comment type="caution">
    <text evidence="6">The sequence shown here is derived from an EMBL/GenBank/DDBJ whole genome shotgun (WGS) entry which is preliminary data.</text>
</comment>
<dbReference type="RefSeq" id="WP_057796824.1">
    <property type="nucleotide sequence ID" value="NZ_LAXJ01000034.1"/>
</dbReference>
<organism evidence="6 7">
    <name type="scientific">Roseovarius atlanticus</name>
    <dbReference type="NCBI Taxonomy" id="1641875"/>
    <lineage>
        <taxon>Bacteria</taxon>
        <taxon>Pseudomonadati</taxon>
        <taxon>Pseudomonadota</taxon>
        <taxon>Alphaproteobacteria</taxon>
        <taxon>Rhodobacterales</taxon>
        <taxon>Roseobacteraceae</taxon>
        <taxon>Roseovarius</taxon>
    </lineage>
</organism>
<dbReference type="InterPro" id="IPR006311">
    <property type="entry name" value="TAT_signal"/>
</dbReference>
<dbReference type="PROSITE" id="PS00080">
    <property type="entry name" value="MULTICOPPER_OXIDASE2"/>
    <property type="match status" value="1"/>
</dbReference>
<sequence length="460" mass="50891">MHPTRRDFIALAGGLAGAQAVPGLAWADAPGHVLRAGPAEVQLAPEDFPETRVWAYDGHVPGPTLRRRQGDMFEARLVNGLEQATTIHWHGLRLPNAMDGVPGMTQAAVRPGESFDYRFALRDAGTFWYHPHANSLEQISRGLAGVLVVDEAESPDLDGDEVLVLDDWRLTEDAQVHPEFGNRHDMSHAGRLGNYITVNGEGELRRRYARGTRLRLRLVNAATARVFRLVFQGMTAWVVALDAMPLEAPERVDEVEIGPAQRVDLIVDVTAASGEEAIIGSVERDGTYATVSVSVEGPEQALRTTPRALPPNDLPVLEPSGARRVPLVLEGGAMRGLPDQVRWQGRKTEARALYEAGQFWAFNGQAGMDAEPLVEAALGETVRVPMENRTAFPHSMHLHGQHFREVFTDWKLGPWRDTLVIHPDETREIAFVAENPGDWMFHCHMAAHQMSGMMNWIRIA</sequence>
<dbReference type="InterPro" id="IPR011706">
    <property type="entry name" value="Cu-oxidase_C"/>
</dbReference>
<dbReference type="InterPro" id="IPR011707">
    <property type="entry name" value="Cu-oxidase-like_N"/>
</dbReference>
<name>A0A0T5NN28_9RHOB</name>
<evidence type="ECO:0000256" key="1">
    <source>
        <dbReference type="ARBA" id="ARBA00022723"/>
    </source>
</evidence>
<accession>A0A0T5NN28</accession>
<keyword evidence="7" id="KW-1185">Reference proteome</keyword>
<dbReference type="PANTHER" id="PTHR11709:SF2">
    <property type="entry name" value="MULTICOPPER OXIDASE LPR1"/>
    <property type="match status" value="1"/>
</dbReference>
<evidence type="ECO:0000259" key="4">
    <source>
        <dbReference type="Pfam" id="PF07731"/>
    </source>
</evidence>
<feature type="domain" description="Plastocyanin-like" evidence="4">
    <location>
        <begin position="355"/>
        <end position="457"/>
    </location>
</feature>
<keyword evidence="1" id="KW-0479">Metal-binding</keyword>